<proteinExistence type="predicted"/>
<keyword evidence="1" id="KW-1133">Transmembrane helix</keyword>
<keyword evidence="1" id="KW-0472">Membrane</keyword>
<keyword evidence="1" id="KW-0812">Transmembrane</keyword>
<evidence type="ECO:0000256" key="1">
    <source>
        <dbReference type="SAM" id="Phobius"/>
    </source>
</evidence>
<dbReference type="EMBL" id="OCNF01000002">
    <property type="protein sequence ID" value="SOD65377.1"/>
    <property type="molecule type" value="Genomic_DNA"/>
</dbReference>
<organism evidence="2 3">
    <name type="scientific">Alysiella filiformis DSM 16848</name>
    <dbReference type="NCBI Taxonomy" id="1120981"/>
    <lineage>
        <taxon>Bacteria</taxon>
        <taxon>Pseudomonadati</taxon>
        <taxon>Pseudomonadota</taxon>
        <taxon>Betaproteobacteria</taxon>
        <taxon>Neisseriales</taxon>
        <taxon>Neisseriaceae</taxon>
        <taxon>Alysiella</taxon>
    </lineage>
</organism>
<evidence type="ECO:0000313" key="3">
    <source>
        <dbReference type="Proteomes" id="UP000219669"/>
    </source>
</evidence>
<evidence type="ECO:0000313" key="2">
    <source>
        <dbReference type="EMBL" id="SOD65377.1"/>
    </source>
</evidence>
<sequence length="71" mass="8284">MKVRTMSALLELIMGLMELLQAIFDSKKQIKHDLRLKGKLSKDSKIILLIWLFAILFLGFVVWFDMVLMNS</sequence>
<keyword evidence="3" id="KW-1185">Reference proteome</keyword>
<name>A0A286E398_9NEIS</name>
<dbReference type="AlphaFoldDB" id="A0A286E398"/>
<gene>
    <name evidence="2" type="ORF">SAMN02746062_00268</name>
</gene>
<accession>A0A286E398</accession>
<reference evidence="2 3" key="1">
    <citation type="submission" date="2017-09" db="EMBL/GenBank/DDBJ databases">
        <authorList>
            <person name="Ehlers B."/>
            <person name="Leendertz F.H."/>
        </authorList>
    </citation>
    <scope>NUCLEOTIDE SEQUENCE [LARGE SCALE GENOMIC DNA]</scope>
    <source>
        <strain evidence="2 3">DSM 16848</strain>
    </source>
</reference>
<protein>
    <submittedName>
        <fullName evidence="2">Uncharacterized protein</fullName>
    </submittedName>
</protein>
<feature type="transmembrane region" description="Helical" evidence="1">
    <location>
        <begin position="46"/>
        <end position="64"/>
    </location>
</feature>
<dbReference type="Proteomes" id="UP000219669">
    <property type="component" value="Unassembled WGS sequence"/>
</dbReference>